<feature type="compositionally biased region" description="Polar residues" evidence="3">
    <location>
        <begin position="182"/>
        <end position="215"/>
    </location>
</feature>
<dbReference type="SMART" id="SM00715">
    <property type="entry name" value="LA"/>
    <property type="match status" value="1"/>
</dbReference>
<dbReference type="RefSeq" id="XP_031401201.1">
    <property type="nucleotide sequence ID" value="XM_031545341.1"/>
</dbReference>
<reference evidence="6 7" key="2">
    <citation type="submission" date="2025-04" db="UniProtKB">
        <authorList>
            <consortium name="RefSeq"/>
        </authorList>
    </citation>
    <scope>IDENTIFICATION</scope>
    <source>
        <tissue evidence="6 7">Leaf</tissue>
    </source>
</reference>
<evidence type="ECO:0000313" key="7">
    <source>
        <dbReference type="RefSeq" id="XP_031401202.1"/>
    </source>
</evidence>
<keyword evidence="5" id="KW-1185">Reference proteome</keyword>
<evidence type="ECO:0000256" key="3">
    <source>
        <dbReference type="SAM" id="MobiDB-lite"/>
    </source>
</evidence>
<dbReference type="PANTHER" id="PTHR22792">
    <property type="entry name" value="LUPUS LA PROTEIN-RELATED"/>
    <property type="match status" value="1"/>
</dbReference>
<feature type="compositionally biased region" description="Polar residues" evidence="3">
    <location>
        <begin position="263"/>
        <end position="273"/>
    </location>
</feature>
<evidence type="ECO:0000313" key="5">
    <source>
        <dbReference type="Proteomes" id="UP000515151"/>
    </source>
</evidence>
<feature type="compositionally biased region" description="Basic and acidic residues" evidence="3">
    <location>
        <begin position="504"/>
        <end position="518"/>
    </location>
</feature>
<sequence>MAAEAADTVGNITSPPIAAPRSSQYHFAESPKSPHQPRQPAKPATSAWSHVAHGESQPVVAAAPPVEPAVGYSSSSASSSTAGDEVGTESGTGANGGAGKRVPWNKPSNGPGPEAAGPVIGADSWPALSASPKRSSRKSSSESAKVSSDGSSSVSAPASQGSGNASSSAAAAAASSSSSSSQRQLNSHGNTHLNVNNQMPLHQRSMKGNNGSATLNGDAPQSPGPRNPSLDSQSIKSSPRDDSQRSGSASENHGGHEHQQQQRNSFKTRSGGTYQRGDGSHSQSYANRRDQDRTNQEWNPRGFNHNRDARMHQQQRGYPRYGRVSHPAAPVIPPVSGQFIPLPQPRHFAVPPMGGYNDMAPPVYVLPFQHPVNFVSPMPPHMVNFQPPDPNLYTKIIDQINYYFSNDNLVKDTYLRQNMDEQGWVPVALIASFKKILQLTNNTQLILDVVRNSPMVEVQGDKLRRRNDWGKWIMLPAIQFPEASGARSTVDSVATSVQTLSLDERTGNSDTAKAEAARADTSIGTSN</sequence>
<feature type="compositionally biased region" description="Low complexity" evidence="3">
    <location>
        <begin position="58"/>
        <end position="80"/>
    </location>
</feature>
<keyword evidence="1 2" id="KW-0694">RNA-binding</keyword>
<gene>
    <name evidence="6 7" type="primary">LOC116211114</name>
</gene>
<dbReference type="CDD" id="cd07323">
    <property type="entry name" value="LAM"/>
    <property type="match status" value="1"/>
</dbReference>
<evidence type="ECO:0000313" key="6">
    <source>
        <dbReference type="RefSeq" id="XP_031401201.1"/>
    </source>
</evidence>
<reference evidence="5" key="1">
    <citation type="journal article" date="2020" name="Plant Biotechnol. J.">
        <title>The pomegranate (Punica granatum L.) draft genome dissects genetic divergence between soft- and hard-seeded cultivars.</title>
        <authorList>
            <person name="Luo X."/>
            <person name="Li H."/>
            <person name="Wu Z."/>
            <person name="Yao W."/>
            <person name="Zhao P."/>
            <person name="Cao D."/>
            <person name="Yu H."/>
            <person name="Li K."/>
            <person name="Poudel K."/>
            <person name="Zhao D."/>
            <person name="Zhang F."/>
            <person name="Xia X."/>
            <person name="Chen L."/>
            <person name="Wang Q."/>
            <person name="Jing D."/>
            <person name="Cao S."/>
        </authorList>
    </citation>
    <scope>NUCLEOTIDE SEQUENCE [LARGE SCALE GENOMIC DNA]</scope>
</reference>
<feature type="region of interest" description="Disordered" evidence="3">
    <location>
        <begin position="504"/>
        <end position="527"/>
    </location>
</feature>
<accession>A0A6P8DUT7</accession>
<dbReference type="Gene3D" id="1.10.10.10">
    <property type="entry name" value="Winged helix-like DNA-binding domain superfamily/Winged helix DNA-binding domain"/>
    <property type="match status" value="1"/>
</dbReference>
<evidence type="ECO:0000256" key="2">
    <source>
        <dbReference type="PROSITE-ProRule" id="PRU00332"/>
    </source>
</evidence>
<organism evidence="5 7">
    <name type="scientific">Punica granatum</name>
    <name type="common">Pomegranate</name>
    <dbReference type="NCBI Taxonomy" id="22663"/>
    <lineage>
        <taxon>Eukaryota</taxon>
        <taxon>Viridiplantae</taxon>
        <taxon>Streptophyta</taxon>
        <taxon>Embryophyta</taxon>
        <taxon>Tracheophyta</taxon>
        <taxon>Spermatophyta</taxon>
        <taxon>Magnoliopsida</taxon>
        <taxon>eudicotyledons</taxon>
        <taxon>Gunneridae</taxon>
        <taxon>Pentapetalae</taxon>
        <taxon>rosids</taxon>
        <taxon>malvids</taxon>
        <taxon>Myrtales</taxon>
        <taxon>Lythraceae</taxon>
        <taxon>Punica</taxon>
    </lineage>
</organism>
<dbReference type="GO" id="GO:0003723">
    <property type="term" value="F:RNA binding"/>
    <property type="evidence" value="ECO:0007669"/>
    <property type="project" value="UniProtKB-UniRule"/>
</dbReference>
<dbReference type="Pfam" id="PF05383">
    <property type="entry name" value="La"/>
    <property type="match status" value="1"/>
</dbReference>
<evidence type="ECO:0000256" key="1">
    <source>
        <dbReference type="ARBA" id="ARBA00022884"/>
    </source>
</evidence>
<dbReference type="AlphaFoldDB" id="A0A6P8DUT7"/>
<dbReference type="SUPFAM" id="SSF46785">
    <property type="entry name" value="Winged helix' DNA-binding domain"/>
    <property type="match status" value="1"/>
</dbReference>
<feature type="domain" description="HTH La-type RNA-binding" evidence="4">
    <location>
        <begin position="386"/>
        <end position="475"/>
    </location>
</feature>
<dbReference type="InterPro" id="IPR036388">
    <property type="entry name" value="WH-like_DNA-bd_sf"/>
</dbReference>
<dbReference type="RefSeq" id="XP_031401202.1">
    <property type="nucleotide sequence ID" value="XM_031545342.1"/>
</dbReference>
<dbReference type="InterPro" id="IPR045180">
    <property type="entry name" value="La_dom_prot"/>
</dbReference>
<dbReference type="InterPro" id="IPR036390">
    <property type="entry name" value="WH_DNA-bd_sf"/>
</dbReference>
<name>A0A6P8DUT7_PUNGR</name>
<dbReference type="Proteomes" id="UP000515151">
    <property type="component" value="Chromosome 6"/>
</dbReference>
<protein>
    <submittedName>
        <fullName evidence="6 7">La-related protein 1C-like</fullName>
    </submittedName>
</protein>
<dbReference type="OrthoDB" id="340227at2759"/>
<dbReference type="GeneID" id="116211114"/>
<dbReference type="InterPro" id="IPR006630">
    <property type="entry name" value="La_HTH"/>
</dbReference>
<dbReference type="GO" id="GO:0005737">
    <property type="term" value="C:cytoplasm"/>
    <property type="evidence" value="ECO:0007669"/>
    <property type="project" value="UniProtKB-ARBA"/>
</dbReference>
<dbReference type="PROSITE" id="PS50961">
    <property type="entry name" value="HTH_LA"/>
    <property type="match status" value="1"/>
</dbReference>
<feature type="region of interest" description="Disordered" evidence="3">
    <location>
        <begin position="1"/>
        <end position="317"/>
    </location>
</feature>
<proteinExistence type="predicted"/>
<feature type="compositionally biased region" description="Low complexity" evidence="3">
    <location>
        <begin position="141"/>
        <end position="181"/>
    </location>
</feature>
<evidence type="ECO:0000259" key="4">
    <source>
        <dbReference type="PROSITE" id="PS50961"/>
    </source>
</evidence>
<dbReference type="PANTHER" id="PTHR22792:SF132">
    <property type="entry name" value="LA-RELATED PROTEIN 1"/>
    <property type="match status" value="1"/>
</dbReference>